<comment type="caution">
    <text evidence="2">The sequence shown here is derived from an EMBL/GenBank/DDBJ whole genome shotgun (WGS) entry which is preliminary data.</text>
</comment>
<accession>A0A9P6UDP8</accession>
<evidence type="ECO:0000313" key="3">
    <source>
        <dbReference type="Proteomes" id="UP000823405"/>
    </source>
</evidence>
<dbReference type="AlphaFoldDB" id="A0A9P6UDP8"/>
<dbReference type="EMBL" id="JAAAIN010005930">
    <property type="protein sequence ID" value="KAG0272505.1"/>
    <property type="molecule type" value="Genomic_DNA"/>
</dbReference>
<dbReference type="Proteomes" id="UP000823405">
    <property type="component" value="Unassembled WGS sequence"/>
</dbReference>
<feature type="non-terminal residue" evidence="2">
    <location>
        <position position="61"/>
    </location>
</feature>
<protein>
    <submittedName>
        <fullName evidence="2">Uncharacterized protein</fullName>
    </submittedName>
</protein>
<gene>
    <name evidence="2" type="ORF">BGZ97_010967</name>
</gene>
<keyword evidence="3" id="KW-1185">Reference proteome</keyword>
<feature type="non-terminal residue" evidence="2">
    <location>
        <position position="1"/>
    </location>
</feature>
<organism evidence="2 3">
    <name type="scientific">Linnemannia gamsii</name>
    <dbReference type="NCBI Taxonomy" id="64522"/>
    <lineage>
        <taxon>Eukaryota</taxon>
        <taxon>Fungi</taxon>
        <taxon>Fungi incertae sedis</taxon>
        <taxon>Mucoromycota</taxon>
        <taxon>Mortierellomycotina</taxon>
        <taxon>Mortierellomycetes</taxon>
        <taxon>Mortierellales</taxon>
        <taxon>Mortierellaceae</taxon>
        <taxon>Linnemannia</taxon>
    </lineage>
</organism>
<sequence length="61" mass="6593">GSRRHIVPRSCPGRTLRVHGPNSTSSERYLASPPGRHPAAPDCCFPPSVSSRWISRTAVPS</sequence>
<name>A0A9P6UDP8_9FUNG</name>
<proteinExistence type="predicted"/>
<evidence type="ECO:0000313" key="2">
    <source>
        <dbReference type="EMBL" id="KAG0272505.1"/>
    </source>
</evidence>
<reference evidence="2" key="1">
    <citation type="journal article" date="2020" name="Fungal Divers.">
        <title>Resolving the Mortierellaceae phylogeny through synthesis of multi-gene phylogenetics and phylogenomics.</title>
        <authorList>
            <person name="Vandepol N."/>
            <person name="Liber J."/>
            <person name="Desiro A."/>
            <person name="Na H."/>
            <person name="Kennedy M."/>
            <person name="Barry K."/>
            <person name="Grigoriev I.V."/>
            <person name="Miller A.N."/>
            <person name="O'Donnell K."/>
            <person name="Stajich J.E."/>
            <person name="Bonito G."/>
        </authorList>
    </citation>
    <scope>NUCLEOTIDE SEQUENCE</scope>
    <source>
        <strain evidence="2">NVP60</strain>
    </source>
</reference>
<evidence type="ECO:0000256" key="1">
    <source>
        <dbReference type="SAM" id="MobiDB-lite"/>
    </source>
</evidence>
<feature type="region of interest" description="Disordered" evidence="1">
    <location>
        <begin position="1"/>
        <end position="37"/>
    </location>
</feature>